<feature type="coiled-coil region" evidence="1">
    <location>
        <begin position="17"/>
        <end position="44"/>
    </location>
</feature>
<organism evidence="2 3">
    <name type="scientific">Denitrovibrio acetiphilus (strain DSM 12809 / NBRC 114555 / N2460)</name>
    <dbReference type="NCBI Taxonomy" id="522772"/>
    <lineage>
        <taxon>Bacteria</taxon>
        <taxon>Pseudomonadati</taxon>
        <taxon>Deferribacterota</taxon>
        <taxon>Deferribacteres</taxon>
        <taxon>Deferribacterales</taxon>
        <taxon>Geovibrionaceae</taxon>
        <taxon>Denitrovibrio</taxon>
    </lineage>
</organism>
<dbReference type="EMBL" id="CP001968">
    <property type="protein sequence ID" value="ADD67537.1"/>
    <property type="molecule type" value="Genomic_DNA"/>
</dbReference>
<gene>
    <name evidence="2" type="ordered locus">Dacet_0753</name>
</gene>
<dbReference type="OrthoDB" id="5186583at2"/>
<accession>D4H5B7</accession>
<name>D4H5B7_DENA2</name>
<keyword evidence="3" id="KW-1185">Reference proteome</keyword>
<evidence type="ECO:0000313" key="3">
    <source>
        <dbReference type="Proteomes" id="UP000002012"/>
    </source>
</evidence>
<dbReference type="InParanoid" id="D4H5B7"/>
<keyword evidence="1" id="KW-0175">Coiled coil</keyword>
<dbReference type="PaxDb" id="522772-Dacet_0753"/>
<protein>
    <submittedName>
        <fullName evidence="2">Uncharacterized protein</fullName>
    </submittedName>
</protein>
<reference evidence="2 3" key="1">
    <citation type="journal article" date="2010" name="Stand. Genomic Sci.">
        <title>Complete genome sequence of Denitrovibrio acetiphilus type strain (N2460).</title>
        <authorList>
            <person name="Kiss H."/>
            <person name="Lang E."/>
            <person name="Lapidus A."/>
            <person name="Copeland A."/>
            <person name="Nolan M."/>
            <person name="Glavina Del Rio T."/>
            <person name="Chen F."/>
            <person name="Lucas S."/>
            <person name="Tice H."/>
            <person name="Cheng J.F."/>
            <person name="Han C."/>
            <person name="Goodwin L."/>
            <person name="Pitluck S."/>
            <person name="Liolios K."/>
            <person name="Pati A."/>
            <person name="Ivanova N."/>
            <person name="Mavromatis K."/>
            <person name="Chen A."/>
            <person name="Palaniappan K."/>
            <person name="Land M."/>
            <person name="Hauser L."/>
            <person name="Chang Y.J."/>
            <person name="Jeffries C.D."/>
            <person name="Detter J.C."/>
            <person name="Brettin T."/>
            <person name="Spring S."/>
            <person name="Rohde M."/>
            <person name="Goker M."/>
            <person name="Woyke T."/>
            <person name="Bristow J."/>
            <person name="Eisen J.A."/>
            <person name="Markowitz V."/>
            <person name="Hugenholtz P."/>
            <person name="Kyrpides N.C."/>
            <person name="Klenk H.P."/>
        </authorList>
    </citation>
    <scope>NUCLEOTIDE SEQUENCE [LARGE SCALE GENOMIC DNA]</scope>
    <source>
        <strain evidence="3">DSM 12809 / NBRC 114555 / N2460</strain>
    </source>
</reference>
<evidence type="ECO:0000313" key="2">
    <source>
        <dbReference type="EMBL" id="ADD67537.1"/>
    </source>
</evidence>
<dbReference type="KEGG" id="dap:Dacet_0753"/>
<sequence length="71" mass="8329">MKKQSMWLPSNNDIASYKLLSEMLKSLKNEFDLLSKKKSDEQLNKMKIKMVNKVLGQLKELFQNEDSSLSY</sequence>
<dbReference type="STRING" id="522772.Dacet_0753"/>
<dbReference type="HOGENOM" id="CLU_2733386_0_0_0"/>
<dbReference type="RefSeq" id="WP_013010073.1">
    <property type="nucleotide sequence ID" value="NC_013943.1"/>
</dbReference>
<proteinExistence type="predicted"/>
<dbReference type="Proteomes" id="UP000002012">
    <property type="component" value="Chromosome"/>
</dbReference>
<evidence type="ECO:0000256" key="1">
    <source>
        <dbReference type="SAM" id="Coils"/>
    </source>
</evidence>
<dbReference type="AlphaFoldDB" id="D4H5B7"/>